<evidence type="ECO:0000256" key="2">
    <source>
        <dbReference type="SAM" id="Phobius"/>
    </source>
</evidence>
<sequence>MGADTHTLESQEEGFQAWYIGIIVAVIVLASLVIVALIIFRRRRHNAKSQKEDLACISPTGSDLVFENKMYNNANKNNLAKEKCADRTSPSQVIVQCKDTPCAEPCASPTYVDMDDGGYCKIEDKLTRSSQNCQPKRTVKLADKAELNNYANFNTLRHQASQNQQETGLSTQYDLPASFHPPPQIQRSLPPLQAFTPFIISSSEAGYDVPKNQEAAKDYGSTDEEDVSQFRKKVEEKYQVPVVIKHSGESSS</sequence>
<evidence type="ECO:0000313" key="3">
    <source>
        <dbReference type="EnsemblMetazoa" id="BGLB029437-PA"/>
    </source>
</evidence>
<dbReference type="KEGG" id="bgt:106073636"/>
<feature type="transmembrane region" description="Helical" evidence="2">
    <location>
        <begin position="17"/>
        <end position="40"/>
    </location>
</feature>
<protein>
    <submittedName>
        <fullName evidence="3">Uncharacterized protein</fullName>
    </submittedName>
</protein>
<dbReference type="OrthoDB" id="6250255at2759"/>
<name>A0A2C9LCB2_BIOGL</name>
<dbReference type="EnsemblMetazoa" id="BGLB029437-RA">
    <property type="protein sequence ID" value="BGLB029437-PA"/>
    <property type="gene ID" value="BGLB029437"/>
</dbReference>
<dbReference type="VEuPathDB" id="VectorBase:BGLAX_040681"/>
<organism evidence="3 4">
    <name type="scientific">Biomphalaria glabrata</name>
    <name type="common">Bloodfluke planorb</name>
    <name type="synonym">Freshwater snail</name>
    <dbReference type="NCBI Taxonomy" id="6526"/>
    <lineage>
        <taxon>Eukaryota</taxon>
        <taxon>Metazoa</taxon>
        <taxon>Spiralia</taxon>
        <taxon>Lophotrochozoa</taxon>
        <taxon>Mollusca</taxon>
        <taxon>Gastropoda</taxon>
        <taxon>Heterobranchia</taxon>
        <taxon>Euthyneura</taxon>
        <taxon>Panpulmonata</taxon>
        <taxon>Hygrophila</taxon>
        <taxon>Lymnaeoidea</taxon>
        <taxon>Planorbidae</taxon>
        <taxon>Biomphalaria</taxon>
    </lineage>
</organism>
<gene>
    <name evidence="3" type="primary">106073636</name>
</gene>
<keyword evidence="2" id="KW-1133">Transmembrane helix</keyword>
<dbReference type="VEuPathDB" id="VectorBase:BGLB029437"/>
<keyword evidence="2" id="KW-0472">Membrane</keyword>
<evidence type="ECO:0000313" key="4">
    <source>
        <dbReference type="Proteomes" id="UP000076420"/>
    </source>
</evidence>
<dbReference type="CDD" id="cd12087">
    <property type="entry name" value="TM_EGFR-like"/>
    <property type="match status" value="1"/>
</dbReference>
<dbReference type="AlphaFoldDB" id="A0A2C9LCB2"/>
<feature type="region of interest" description="Disordered" evidence="1">
    <location>
        <begin position="209"/>
        <end position="228"/>
    </location>
</feature>
<proteinExistence type="predicted"/>
<reference evidence="3" key="1">
    <citation type="submission" date="2020-05" db="UniProtKB">
        <authorList>
            <consortium name="EnsemblMetazoa"/>
        </authorList>
    </citation>
    <scope>IDENTIFICATION</scope>
    <source>
        <strain evidence="3">BB02</strain>
    </source>
</reference>
<accession>A0A2C9LCB2</accession>
<evidence type="ECO:0000256" key="1">
    <source>
        <dbReference type="SAM" id="MobiDB-lite"/>
    </source>
</evidence>
<keyword evidence="2" id="KW-0812">Transmembrane</keyword>
<dbReference type="Proteomes" id="UP000076420">
    <property type="component" value="Unassembled WGS sequence"/>
</dbReference>